<feature type="region of interest" description="Disordered" evidence="5">
    <location>
        <begin position="1"/>
        <end position="45"/>
    </location>
</feature>
<dbReference type="SUPFAM" id="SSF103473">
    <property type="entry name" value="MFS general substrate transporter"/>
    <property type="match status" value="1"/>
</dbReference>
<dbReference type="AlphaFoldDB" id="A0A175WCI0"/>
<dbReference type="InterPro" id="IPR011701">
    <property type="entry name" value="MFS"/>
</dbReference>
<feature type="transmembrane region" description="Helical" evidence="6">
    <location>
        <begin position="307"/>
        <end position="331"/>
    </location>
</feature>
<dbReference type="EMBL" id="LCTW02000034">
    <property type="protein sequence ID" value="KXX81457.1"/>
    <property type="molecule type" value="Genomic_DNA"/>
</dbReference>
<evidence type="ECO:0000313" key="8">
    <source>
        <dbReference type="EMBL" id="KXX81457.1"/>
    </source>
</evidence>
<feature type="transmembrane region" description="Helical" evidence="6">
    <location>
        <begin position="205"/>
        <end position="227"/>
    </location>
</feature>
<evidence type="ECO:0000259" key="7">
    <source>
        <dbReference type="PROSITE" id="PS50850"/>
    </source>
</evidence>
<dbReference type="PANTHER" id="PTHR23502">
    <property type="entry name" value="MAJOR FACILITATOR SUPERFAMILY"/>
    <property type="match status" value="1"/>
</dbReference>
<feature type="transmembrane region" description="Helical" evidence="6">
    <location>
        <begin position="416"/>
        <end position="440"/>
    </location>
</feature>
<sequence length="540" mass="58058">MAQHSPLDIKKHSPVSISASTSRNSLPLTNDNHGHKSRAQNQSASSLTHEIHTIVSFEPNDPANPYNWSTTTKTLILLTAILSCSNTAFSSTLPSNLVPPLPESFGVPAAGANAVLPASLYLAGFVFGPLLFAPLSEAPRVGRWRVLAAGATVFVLLSVAAATVRSWGGFLAVRFGLGVVGSPPMSVFGGVLGDVYEGEVERGRVLMIWSAATFIGPLAAPILAGYASPVMGWQFVFWIGVVVATLSLGAVLLLPETLASTILMKKAARLNKENHDKGRWFVAPSDLCRESLWETCKTSLLRPWRLLFCEMIISLTCVYLGFVYAVFYMLVQIFPAIFRGVYGFSPGISGILFSVMGFGTFVGCFICWWCDDFTLRLSAKHPSKREEYLRLPLACVAGPMFVVSMLWLGWSARPDIHWLVPLTATIPYGLAYHLIFVVMINYVADAYGVYSASALAALSMTRSVAGTVIPLAVEDMLAALGIAWSCTVLAAISAALALVPFGFIAYGEKIRAASRFSATLKPEAEQEGGGLARMTSLSVV</sequence>
<comment type="caution">
    <text evidence="8">The sequence shown here is derived from an EMBL/GenBank/DDBJ whole genome shotgun (WGS) entry which is preliminary data.</text>
</comment>
<name>A0A175WCI0_9PEZI</name>
<proteinExistence type="predicted"/>
<feature type="transmembrane region" description="Helical" evidence="6">
    <location>
        <begin position="351"/>
        <end position="370"/>
    </location>
</feature>
<dbReference type="STRING" id="100816.A0A175WCI0"/>
<keyword evidence="2 6" id="KW-0812">Transmembrane</keyword>
<feature type="transmembrane region" description="Helical" evidence="6">
    <location>
        <begin position="144"/>
        <end position="164"/>
    </location>
</feature>
<feature type="transmembrane region" description="Helical" evidence="6">
    <location>
        <begin position="391"/>
        <end position="410"/>
    </location>
</feature>
<dbReference type="OrthoDB" id="5141738at2759"/>
<evidence type="ECO:0000256" key="6">
    <source>
        <dbReference type="SAM" id="Phobius"/>
    </source>
</evidence>
<evidence type="ECO:0000256" key="3">
    <source>
        <dbReference type="ARBA" id="ARBA00022989"/>
    </source>
</evidence>
<dbReference type="InterPro" id="IPR036259">
    <property type="entry name" value="MFS_trans_sf"/>
</dbReference>
<dbReference type="PROSITE" id="PS50850">
    <property type="entry name" value="MFS"/>
    <property type="match status" value="1"/>
</dbReference>
<dbReference type="Gene3D" id="1.20.1250.20">
    <property type="entry name" value="MFS general substrate transporter like domains"/>
    <property type="match status" value="1"/>
</dbReference>
<feature type="transmembrane region" description="Helical" evidence="6">
    <location>
        <begin position="170"/>
        <end position="193"/>
    </location>
</feature>
<evidence type="ECO:0000256" key="2">
    <source>
        <dbReference type="ARBA" id="ARBA00022692"/>
    </source>
</evidence>
<evidence type="ECO:0000313" key="9">
    <source>
        <dbReference type="Proteomes" id="UP000078237"/>
    </source>
</evidence>
<feature type="transmembrane region" description="Helical" evidence="6">
    <location>
        <begin position="447"/>
        <end position="473"/>
    </location>
</feature>
<dbReference type="GO" id="GO:0022857">
    <property type="term" value="F:transmembrane transporter activity"/>
    <property type="evidence" value="ECO:0007669"/>
    <property type="project" value="InterPro"/>
</dbReference>
<dbReference type="Proteomes" id="UP000078237">
    <property type="component" value="Unassembled WGS sequence"/>
</dbReference>
<evidence type="ECO:0000256" key="1">
    <source>
        <dbReference type="ARBA" id="ARBA00004141"/>
    </source>
</evidence>
<dbReference type="Pfam" id="PF07690">
    <property type="entry name" value="MFS_1"/>
    <property type="match status" value="1"/>
</dbReference>
<evidence type="ECO:0000256" key="4">
    <source>
        <dbReference type="ARBA" id="ARBA00023136"/>
    </source>
</evidence>
<accession>A0A175WCI0</accession>
<keyword evidence="3 6" id="KW-1133">Transmembrane helix</keyword>
<feature type="compositionally biased region" description="Polar residues" evidence="5">
    <location>
        <begin position="15"/>
        <end position="31"/>
    </location>
</feature>
<gene>
    <name evidence="8" type="ORF">MMYC01_201761</name>
</gene>
<feature type="transmembrane region" description="Helical" evidence="6">
    <location>
        <begin position="114"/>
        <end position="132"/>
    </location>
</feature>
<reference evidence="8 9" key="1">
    <citation type="journal article" date="2016" name="Genome Announc.">
        <title>Genome Sequence of Madurella mycetomatis mm55, Isolated from a Human Mycetoma Case in Sudan.</title>
        <authorList>
            <person name="Smit S."/>
            <person name="Derks M.F."/>
            <person name="Bervoets S."/>
            <person name="Fahal A."/>
            <person name="van Leeuwen W."/>
            <person name="van Belkum A."/>
            <person name="van de Sande W.W."/>
        </authorList>
    </citation>
    <scope>NUCLEOTIDE SEQUENCE [LARGE SCALE GENOMIC DNA]</scope>
    <source>
        <strain evidence="9">mm55</strain>
    </source>
</reference>
<feature type="transmembrane region" description="Helical" evidence="6">
    <location>
        <begin position="479"/>
        <end position="506"/>
    </location>
</feature>
<comment type="subcellular location">
    <subcellularLocation>
        <location evidence="1">Membrane</location>
        <topology evidence="1">Multi-pass membrane protein</topology>
    </subcellularLocation>
</comment>
<keyword evidence="9" id="KW-1185">Reference proteome</keyword>
<keyword evidence="4 6" id="KW-0472">Membrane</keyword>
<feature type="transmembrane region" description="Helical" evidence="6">
    <location>
        <begin position="75"/>
        <end position="94"/>
    </location>
</feature>
<organism evidence="8 9">
    <name type="scientific">Madurella mycetomatis</name>
    <dbReference type="NCBI Taxonomy" id="100816"/>
    <lineage>
        <taxon>Eukaryota</taxon>
        <taxon>Fungi</taxon>
        <taxon>Dikarya</taxon>
        <taxon>Ascomycota</taxon>
        <taxon>Pezizomycotina</taxon>
        <taxon>Sordariomycetes</taxon>
        <taxon>Sordariomycetidae</taxon>
        <taxon>Sordariales</taxon>
        <taxon>Sordariales incertae sedis</taxon>
        <taxon>Madurella</taxon>
    </lineage>
</organism>
<feature type="domain" description="Major facilitator superfamily (MFS) profile" evidence="7">
    <location>
        <begin position="76"/>
        <end position="509"/>
    </location>
</feature>
<dbReference type="GO" id="GO:0005886">
    <property type="term" value="C:plasma membrane"/>
    <property type="evidence" value="ECO:0007669"/>
    <property type="project" value="TreeGrafter"/>
</dbReference>
<dbReference type="PANTHER" id="PTHR23502:SF74">
    <property type="entry name" value="MAJOR FACILITATOR SUPERFAMILY (MFS) PROFILE DOMAIN-CONTAINING PROTEIN"/>
    <property type="match status" value="1"/>
</dbReference>
<dbReference type="InterPro" id="IPR020846">
    <property type="entry name" value="MFS_dom"/>
</dbReference>
<feature type="transmembrane region" description="Helical" evidence="6">
    <location>
        <begin position="233"/>
        <end position="254"/>
    </location>
</feature>
<dbReference type="VEuPathDB" id="FungiDB:MMYC01_201761"/>
<protein>
    <submittedName>
        <fullName evidence="8">Polyamine transporter 4</fullName>
    </submittedName>
</protein>
<evidence type="ECO:0000256" key="5">
    <source>
        <dbReference type="SAM" id="MobiDB-lite"/>
    </source>
</evidence>